<dbReference type="RefSeq" id="WP_184071078.1">
    <property type="nucleotide sequence ID" value="NZ_JACHNZ010000044.1"/>
</dbReference>
<gene>
    <name evidence="5" type="ORF">GGQ98_003099</name>
</gene>
<keyword evidence="2" id="KW-0378">Hydrolase</keyword>
<dbReference type="EMBL" id="JACHNZ010000044">
    <property type="protein sequence ID" value="MBB4633461.1"/>
    <property type="molecule type" value="Genomic_DNA"/>
</dbReference>
<dbReference type="Gene3D" id="3.30.830.10">
    <property type="entry name" value="Metalloenzyme, LuxS/M16 peptidase-like"/>
    <property type="match status" value="2"/>
</dbReference>
<dbReference type="Proteomes" id="UP000566324">
    <property type="component" value="Unassembled WGS sequence"/>
</dbReference>
<name>A0A7W7B3R0_9SPHN</name>
<keyword evidence="6" id="KW-1185">Reference proteome</keyword>
<dbReference type="GO" id="GO:0008237">
    <property type="term" value="F:metallopeptidase activity"/>
    <property type="evidence" value="ECO:0007669"/>
    <property type="project" value="UniProtKB-KW"/>
</dbReference>
<dbReference type="PANTHER" id="PTHR11851:SF49">
    <property type="entry name" value="MITOCHONDRIAL-PROCESSING PEPTIDASE SUBUNIT ALPHA"/>
    <property type="match status" value="1"/>
</dbReference>
<organism evidence="5 6">
    <name type="scientific">Sphingosinicella soli</name>
    <dbReference type="NCBI Taxonomy" id="333708"/>
    <lineage>
        <taxon>Bacteria</taxon>
        <taxon>Pseudomonadati</taxon>
        <taxon>Pseudomonadota</taxon>
        <taxon>Alphaproteobacteria</taxon>
        <taxon>Sphingomonadales</taxon>
        <taxon>Sphingosinicellaceae</taxon>
        <taxon>Sphingosinicella</taxon>
    </lineage>
</organism>
<evidence type="ECO:0000259" key="4">
    <source>
        <dbReference type="Pfam" id="PF05193"/>
    </source>
</evidence>
<dbReference type="PANTHER" id="PTHR11851">
    <property type="entry name" value="METALLOPROTEASE"/>
    <property type="match status" value="1"/>
</dbReference>
<dbReference type="GO" id="GO:0046872">
    <property type="term" value="F:metal ion binding"/>
    <property type="evidence" value="ECO:0007669"/>
    <property type="project" value="InterPro"/>
</dbReference>
<feature type="domain" description="Peptidase M16 C-terminal" evidence="4">
    <location>
        <begin position="166"/>
        <end position="334"/>
    </location>
</feature>
<dbReference type="InterPro" id="IPR011765">
    <property type="entry name" value="Pept_M16_N"/>
</dbReference>
<dbReference type="InterPro" id="IPR011249">
    <property type="entry name" value="Metalloenz_LuxS/M16"/>
</dbReference>
<reference evidence="5 6" key="1">
    <citation type="submission" date="2020-08" db="EMBL/GenBank/DDBJ databases">
        <title>Genomic Encyclopedia of Type Strains, Phase IV (KMG-IV): sequencing the most valuable type-strain genomes for metagenomic binning, comparative biology and taxonomic classification.</title>
        <authorList>
            <person name="Goeker M."/>
        </authorList>
    </citation>
    <scope>NUCLEOTIDE SEQUENCE [LARGE SCALE GENOMIC DNA]</scope>
    <source>
        <strain evidence="5 6">DSM 17328</strain>
    </source>
</reference>
<dbReference type="SUPFAM" id="SSF63411">
    <property type="entry name" value="LuxS/MPP-like metallohydrolase"/>
    <property type="match status" value="2"/>
</dbReference>
<evidence type="ECO:0000313" key="5">
    <source>
        <dbReference type="EMBL" id="MBB4633461.1"/>
    </source>
</evidence>
<feature type="domain" description="Peptidase M16 N-terminal" evidence="3">
    <location>
        <begin position="12"/>
        <end position="159"/>
    </location>
</feature>
<protein>
    <submittedName>
        <fullName evidence="5">Putative Zn-dependent peptidase</fullName>
    </submittedName>
</protein>
<accession>A0A7W7B3R0</accession>
<keyword evidence="2" id="KW-0482">Metalloprotease</keyword>
<proteinExistence type="inferred from homology"/>
<sequence length="408" mass="43451">MMRLSTLANGLRVATREMPSVETVSVGLFADIGSRHESARENGLAHFFEHMVFKGAGGRSARAIAEAIEDVGGELNAATSRETTVFSARLLADDLALGTGIIADLVRLPHFDEEELEREKRVVLQELGEARDTPGDIIFDNLQSVAFQGQALGRSILGDEASVGGLTRADLAAWQRRYRPGGMMLVAAGKVDHDTLVDLAQVRFGDLPHTEAIVPEPALFVGGISADSRRFEQAHLALGFAAPRALAPDYFAARLFAEAVGGGMSSRLFQSVREERGLAYSIYAALQAFDDAGLFFIYLATERREAAAAMALVRRELASAVEDLQSAELERARALVKAGLLMNLESTEGQASYVARQLSLCGRLVEPAEVVAEIDAVTLDAARAAGARMLAGPSARASVGAAEKALAA</sequence>
<dbReference type="InterPro" id="IPR050361">
    <property type="entry name" value="MPP/UQCRC_Complex"/>
</dbReference>
<dbReference type="AlphaFoldDB" id="A0A7W7B3R0"/>
<evidence type="ECO:0000256" key="2">
    <source>
        <dbReference type="ARBA" id="ARBA00023049"/>
    </source>
</evidence>
<keyword evidence="2" id="KW-0645">Protease</keyword>
<evidence type="ECO:0000256" key="1">
    <source>
        <dbReference type="ARBA" id="ARBA00007261"/>
    </source>
</evidence>
<evidence type="ECO:0000259" key="3">
    <source>
        <dbReference type="Pfam" id="PF00675"/>
    </source>
</evidence>
<comment type="caution">
    <text evidence="5">The sequence shown here is derived from an EMBL/GenBank/DDBJ whole genome shotgun (WGS) entry which is preliminary data.</text>
</comment>
<evidence type="ECO:0000313" key="6">
    <source>
        <dbReference type="Proteomes" id="UP000566324"/>
    </source>
</evidence>
<dbReference type="Pfam" id="PF05193">
    <property type="entry name" value="Peptidase_M16_C"/>
    <property type="match status" value="1"/>
</dbReference>
<dbReference type="InterPro" id="IPR007863">
    <property type="entry name" value="Peptidase_M16_C"/>
</dbReference>
<comment type="similarity">
    <text evidence="1">Belongs to the peptidase M16 family.</text>
</comment>
<dbReference type="Pfam" id="PF00675">
    <property type="entry name" value="Peptidase_M16"/>
    <property type="match status" value="1"/>
</dbReference>